<dbReference type="Pfam" id="PF00583">
    <property type="entry name" value="Acetyltransf_1"/>
    <property type="match status" value="1"/>
</dbReference>
<dbReference type="InterPro" id="IPR016181">
    <property type="entry name" value="Acyl_CoA_acyltransferase"/>
</dbReference>
<keyword evidence="5" id="KW-1185">Reference proteome</keyword>
<evidence type="ECO:0000256" key="1">
    <source>
        <dbReference type="ARBA" id="ARBA00022679"/>
    </source>
</evidence>
<evidence type="ECO:0000313" key="4">
    <source>
        <dbReference type="EMBL" id="SEE77875.1"/>
    </source>
</evidence>
<dbReference type="AlphaFoldDB" id="A0A1H5LLF1"/>
<dbReference type="InterPro" id="IPR016890">
    <property type="entry name" value="UCP028520"/>
</dbReference>
<keyword evidence="1" id="KW-0808">Transferase</keyword>
<dbReference type="PANTHER" id="PTHR43877">
    <property type="entry name" value="AMINOALKYLPHOSPHONATE N-ACETYLTRANSFERASE-RELATED-RELATED"/>
    <property type="match status" value="1"/>
</dbReference>
<reference evidence="5" key="1">
    <citation type="submission" date="2016-10" db="EMBL/GenBank/DDBJ databases">
        <authorList>
            <person name="Varghese N."/>
            <person name="Submissions S."/>
        </authorList>
    </citation>
    <scope>NUCLEOTIDE SEQUENCE [LARGE SCALE GENOMIC DNA]</scope>
    <source>
        <strain evidence="5">DSM 45237</strain>
    </source>
</reference>
<evidence type="ECO:0000259" key="3">
    <source>
        <dbReference type="PROSITE" id="PS51186"/>
    </source>
</evidence>
<dbReference type="SUPFAM" id="SSF55729">
    <property type="entry name" value="Acyl-CoA N-acyltransferases (Nat)"/>
    <property type="match status" value="1"/>
</dbReference>
<dbReference type="InterPro" id="IPR050832">
    <property type="entry name" value="Bact_Acetyltransf"/>
</dbReference>
<dbReference type="PIRSF" id="PIRSF028520">
    <property type="entry name" value="UCP028520"/>
    <property type="match status" value="1"/>
</dbReference>
<accession>A0A1H5LLF1</accession>
<dbReference type="STRING" id="561176.SAMN04488561_2660"/>
<dbReference type="PROSITE" id="PS51186">
    <property type="entry name" value="GNAT"/>
    <property type="match status" value="1"/>
</dbReference>
<sequence length="160" mass="17696">MPHTFRAPATADEAALLRLNNDHALELSELTADEFRELLKVAWRVRVTDNLSAMVIAFDQDTVRSSQNFDWFKARHPRFAYIDRVVVSPAARGQGLARALYEDVIAAARAEGQSLLCAEVNLEPPNPASDALHTSMGFTPVGSAALIGRDKSVRYYSRPL</sequence>
<dbReference type="GO" id="GO:0016747">
    <property type="term" value="F:acyltransferase activity, transferring groups other than amino-acyl groups"/>
    <property type="evidence" value="ECO:0007669"/>
    <property type="project" value="InterPro"/>
</dbReference>
<dbReference type="Proteomes" id="UP000181980">
    <property type="component" value="Unassembled WGS sequence"/>
</dbReference>
<gene>
    <name evidence="4" type="ORF">SAMN04488561_2660</name>
</gene>
<dbReference type="PANTHER" id="PTHR43877:SF2">
    <property type="entry name" value="AMINOALKYLPHOSPHONATE N-ACETYLTRANSFERASE-RELATED"/>
    <property type="match status" value="1"/>
</dbReference>
<evidence type="ECO:0000313" key="5">
    <source>
        <dbReference type="Proteomes" id="UP000181980"/>
    </source>
</evidence>
<evidence type="ECO:0000256" key="2">
    <source>
        <dbReference type="ARBA" id="ARBA00023315"/>
    </source>
</evidence>
<feature type="domain" description="N-acetyltransferase" evidence="3">
    <location>
        <begin position="3"/>
        <end position="160"/>
    </location>
</feature>
<keyword evidence="2" id="KW-0012">Acyltransferase</keyword>
<proteinExistence type="predicted"/>
<protein>
    <recommendedName>
        <fullName evidence="3">N-acetyltransferase domain-containing protein</fullName>
    </recommendedName>
</protein>
<dbReference type="EMBL" id="FNUC01000003">
    <property type="protein sequence ID" value="SEE77875.1"/>
    <property type="molecule type" value="Genomic_DNA"/>
</dbReference>
<dbReference type="CDD" id="cd04301">
    <property type="entry name" value="NAT_SF"/>
    <property type="match status" value="1"/>
</dbReference>
<dbReference type="Gene3D" id="3.40.630.30">
    <property type="match status" value="1"/>
</dbReference>
<dbReference type="InterPro" id="IPR000182">
    <property type="entry name" value="GNAT_dom"/>
</dbReference>
<name>A0A1H5LLF1_9ACTN</name>
<organism evidence="4 5">
    <name type="scientific">Jiangella alba</name>
    <dbReference type="NCBI Taxonomy" id="561176"/>
    <lineage>
        <taxon>Bacteria</taxon>
        <taxon>Bacillati</taxon>
        <taxon>Actinomycetota</taxon>
        <taxon>Actinomycetes</taxon>
        <taxon>Jiangellales</taxon>
        <taxon>Jiangellaceae</taxon>
        <taxon>Jiangella</taxon>
    </lineage>
</organism>
<dbReference type="RefSeq" id="WP_069113536.1">
    <property type="nucleotide sequence ID" value="NZ_FNUC01000003.1"/>
</dbReference>